<dbReference type="SUPFAM" id="SSF53822">
    <property type="entry name" value="Periplasmic binding protein-like I"/>
    <property type="match status" value="1"/>
</dbReference>
<dbReference type="Gene3D" id="3.40.50.2300">
    <property type="match status" value="2"/>
</dbReference>
<dbReference type="SUPFAM" id="SSF47413">
    <property type="entry name" value="lambda repressor-like DNA-binding domains"/>
    <property type="match status" value="1"/>
</dbReference>
<name>A0A840VKX0_9ACTN</name>
<evidence type="ECO:0000256" key="1">
    <source>
        <dbReference type="ARBA" id="ARBA00023015"/>
    </source>
</evidence>
<reference evidence="5 6" key="1">
    <citation type="submission" date="2020-08" db="EMBL/GenBank/DDBJ databases">
        <title>Sequencing the genomes of 1000 actinobacteria strains.</title>
        <authorList>
            <person name="Klenk H.-P."/>
        </authorList>
    </citation>
    <scope>NUCLEOTIDE SEQUENCE [LARGE SCALE GENOMIC DNA]</scope>
    <source>
        <strain evidence="5 6">DSM 103125</strain>
    </source>
</reference>
<protein>
    <submittedName>
        <fullName evidence="5">LacI family transcriptional regulator</fullName>
    </submittedName>
</protein>
<dbReference type="PRINTS" id="PR00036">
    <property type="entry name" value="HTHLACI"/>
</dbReference>
<sequence>MTQTPTRPTVRRRPTMVDVARHAGVSLKTVSRVVNDEPVGQELVSRVLAAIAELGFRRNDIARNLRSRQLNATVGLLIEEIANPFYATIASVAAEIAAAHGTMLITASSEEDPERERAVLQDFTQRRVDGLLVVPAGLDHSFLRREVELGMPVVFLDRPPQGLLADAVLLDNRGGSHAGVSALLDEGHRRVGLLLGAPSVPTIRERLVGARAALAEAGVEPDESLVRDRLIAPEEAGRAVAALLDLPDPPTAFFCANNRLTVGALQELHRRGSDAALVGFDDFELAHLMPRPLTVVAYDTRELARVATERLFQRIAGDDDSPPSTIVLPTSLLRRGLTPPRKP</sequence>
<dbReference type="InterPro" id="IPR000843">
    <property type="entry name" value="HTH_LacI"/>
</dbReference>
<evidence type="ECO:0000259" key="4">
    <source>
        <dbReference type="PROSITE" id="PS50932"/>
    </source>
</evidence>
<dbReference type="GO" id="GO:0003700">
    <property type="term" value="F:DNA-binding transcription factor activity"/>
    <property type="evidence" value="ECO:0007669"/>
    <property type="project" value="TreeGrafter"/>
</dbReference>
<dbReference type="GO" id="GO:0000976">
    <property type="term" value="F:transcription cis-regulatory region binding"/>
    <property type="evidence" value="ECO:0007669"/>
    <property type="project" value="TreeGrafter"/>
</dbReference>
<dbReference type="PANTHER" id="PTHR30146:SF109">
    <property type="entry name" value="HTH-TYPE TRANSCRIPTIONAL REGULATOR GALS"/>
    <property type="match status" value="1"/>
</dbReference>
<evidence type="ECO:0000313" key="5">
    <source>
        <dbReference type="EMBL" id="MBB5477295.1"/>
    </source>
</evidence>
<accession>A0A840VKX0</accession>
<dbReference type="Proteomes" id="UP000586947">
    <property type="component" value="Unassembled WGS sequence"/>
</dbReference>
<dbReference type="Gene3D" id="1.10.260.40">
    <property type="entry name" value="lambda repressor-like DNA-binding domains"/>
    <property type="match status" value="1"/>
</dbReference>
<organism evidence="5 6">
    <name type="scientific">Micromonospora parathelypteridis</name>
    <dbReference type="NCBI Taxonomy" id="1839617"/>
    <lineage>
        <taxon>Bacteria</taxon>
        <taxon>Bacillati</taxon>
        <taxon>Actinomycetota</taxon>
        <taxon>Actinomycetes</taxon>
        <taxon>Micromonosporales</taxon>
        <taxon>Micromonosporaceae</taxon>
        <taxon>Micromonospora</taxon>
    </lineage>
</organism>
<dbReference type="InterPro" id="IPR028082">
    <property type="entry name" value="Peripla_BP_I"/>
</dbReference>
<dbReference type="EMBL" id="JACHDP010000001">
    <property type="protein sequence ID" value="MBB5477295.1"/>
    <property type="molecule type" value="Genomic_DNA"/>
</dbReference>
<evidence type="ECO:0000256" key="3">
    <source>
        <dbReference type="ARBA" id="ARBA00023163"/>
    </source>
</evidence>
<dbReference type="CDD" id="cd01392">
    <property type="entry name" value="HTH_LacI"/>
    <property type="match status" value="1"/>
</dbReference>
<dbReference type="Pfam" id="PF13377">
    <property type="entry name" value="Peripla_BP_3"/>
    <property type="match status" value="1"/>
</dbReference>
<dbReference type="Pfam" id="PF00356">
    <property type="entry name" value="LacI"/>
    <property type="match status" value="1"/>
</dbReference>
<dbReference type="RefSeq" id="WP_373290995.1">
    <property type="nucleotide sequence ID" value="NZ_BMNF01000002.1"/>
</dbReference>
<dbReference type="PROSITE" id="PS00356">
    <property type="entry name" value="HTH_LACI_1"/>
    <property type="match status" value="1"/>
</dbReference>
<keyword evidence="3" id="KW-0804">Transcription</keyword>
<dbReference type="CDD" id="cd06267">
    <property type="entry name" value="PBP1_LacI_sugar_binding-like"/>
    <property type="match status" value="1"/>
</dbReference>
<dbReference type="SMART" id="SM00354">
    <property type="entry name" value="HTH_LACI"/>
    <property type="match status" value="1"/>
</dbReference>
<proteinExistence type="predicted"/>
<dbReference type="InterPro" id="IPR046335">
    <property type="entry name" value="LacI/GalR-like_sensor"/>
</dbReference>
<evidence type="ECO:0000313" key="6">
    <source>
        <dbReference type="Proteomes" id="UP000586947"/>
    </source>
</evidence>
<keyword evidence="1" id="KW-0805">Transcription regulation</keyword>
<dbReference type="PANTHER" id="PTHR30146">
    <property type="entry name" value="LACI-RELATED TRANSCRIPTIONAL REPRESSOR"/>
    <property type="match status" value="1"/>
</dbReference>
<keyword evidence="2" id="KW-0238">DNA-binding</keyword>
<keyword evidence="6" id="KW-1185">Reference proteome</keyword>
<evidence type="ECO:0000256" key="2">
    <source>
        <dbReference type="ARBA" id="ARBA00023125"/>
    </source>
</evidence>
<dbReference type="AlphaFoldDB" id="A0A840VKX0"/>
<feature type="domain" description="HTH lacI-type" evidence="4">
    <location>
        <begin position="14"/>
        <end position="67"/>
    </location>
</feature>
<comment type="caution">
    <text evidence="5">The sequence shown here is derived from an EMBL/GenBank/DDBJ whole genome shotgun (WGS) entry which is preliminary data.</text>
</comment>
<dbReference type="PROSITE" id="PS50932">
    <property type="entry name" value="HTH_LACI_2"/>
    <property type="match status" value="1"/>
</dbReference>
<dbReference type="InterPro" id="IPR010982">
    <property type="entry name" value="Lambda_DNA-bd_dom_sf"/>
</dbReference>
<gene>
    <name evidence="5" type="ORF">HNR20_001800</name>
</gene>